<evidence type="ECO:0000313" key="2">
    <source>
        <dbReference type="Proteomes" id="UP000054018"/>
    </source>
</evidence>
<sequence length="82" mass="9602">MEYSPRYPQPFTLEQAIALDPEVASDEIGRLQNSIVHLRRTQNELKDYMEDPDVRQAVEENKVTLHDERIFMLKLALTHHGI</sequence>
<keyword evidence="2" id="KW-1185">Reference proteome</keyword>
<protein>
    <submittedName>
        <fullName evidence="1">Uncharacterized protein</fullName>
    </submittedName>
</protein>
<proteinExistence type="predicted"/>
<name>A0A0D0AEN2_9AGAM</name>
<evidence type="ECO:0000313" key="1">
    <source>
        <dbReference type="EMBL" id="KIK30543.1"/>
    </source>
</evidence>
<accession>A0A0D0AEN2</accession>
<dbReference type="OrthoDB" id="548474at2759"/>
<dbReference type="STRING" id="765257.A0A0D0AEN2"/>
<organism evidence="1 2">
    <name type="scientific">Pisolithus microcarpus 441</name>
    <dbReference type="NCBI Taxonomy" id="765257"/>
    <lineage>
        <taxon>Eukaryota</taxon>
        <taxon>Fungi</taxon>
        <taxon>Dikarya</taxon>
        <taxon>Basidiomycota</taxon>
        <taxon>Agaricomycotina</taxon>
        <taxon>Agaricomycetes</taxon>
        <taxon>Agaricomycetidae</taxon>
        <taxon>Boletales</taxon>
        <taxon>Sclerodermatineae</taxon>
        <taxon>Pisolithaceae</taxon>
        <taxon>Pisolithus</taxon>
    </lineage>
</organism>
<dbReference type="EMBL" id="KN833686">
    <property type="protein sequence ID" value="KIK30543.1"/>
    <property type="molecule type" value="Genomic_DNA"/>
</dbReference>
<feature type="non-terminal residue" evidence="1">
    <location>
        <position position="82"/>
    </location>
</feature>
<gene>
    <name evidence="1" type="ORF">PISMIDRAFT_60760</name>
</gene>
<reference evidence="2" key="2">
    <citation type="submission" date="2015-01" db="EMBL/GenBank/DDBJ databases">
        <title>Evolutionary Origins and Diversification of the Mycorrhizal Mutualists.</title>
        <authorList>
            <consortium name="DOE Joint Genome Institute"/>
            <consortium name="Mycorrhizal Genomics Consortium"/>
            <person name="Kohler A."/>
            <person name="Kuo A."/>
            <person name="Nagy L.G."/>
            <person name="Floudas D."/>
            <person name="Copeland A."/>
            <person name="Barry K.W."/>
            <person name="Cichocki N."/>
            <person name="Veneault-Fourrey C."/>
            <person name="LaButti K."/>
            <person name="Lindquist E.A."/>
            <person name="Lipzen A."/>
            <person name="Lundell T."/>
            <person name="Morin E."/>
            <person name="Murat C."/>
            <person name="Riley R."/>
            <person name="Ohm R."/>
            <person name="Sun H."/>
            <person name="Tunlid A."/>
            <person name="Henrissat B."/>
            <person name="Grigoriev I.V."/>
            <person name="Hibbett D.S."/>
            <person name="Martin F."/>
        </authorList>
    </citation>
    <scope>NUCLEOTIDE SEQUENCE [LARGE SCALE GENOMIC DNA]</scope>
    <source>
        <strain evidence="2">441</strain>
    </source>
</reference>
<reference evidence="1 2" key="1">
    <citation type="submission" date="2014-04" db="EMBL/GenBank/DDBJ databases">
        <authorList>
            <consortium name="DOE Joint Genome Institute"/>
            <person name="Kuo A."/>
            <person name="Kohler A."/>
            <person name="Costa M.D."/>
            <person name="Nagy L.G."/>
            <person name="Floudas D."/>
            <person name="Copeland A."/>
            <person name="Barry K.W."/>
            <person name="Cichocki N."/>
            <person name="Veneault-Fourrey C."/>
            <person name="LaButti K."/>
            <person name="Lindquist E.A."/>
            <person name="Lipzen A."/>
            <person name="Lundell T."/>
            <person name="Morin E."/>
            <person name="Murat C."/>
            <person name="Sun H."/>
            <person name="Tunlid A."/>
            <person name="Henrissat B."/>
            <person name="Grigoriev I.V."/>
            <person name="Hibbett D.S."/>
            <person name="Martin F."/>
            <person name="Nordberg H.P."/>
            <person name="Cantor M.N."/>
            <person name="Hua S.X."/>
        </authorList>
    </citation>
    <scope>NUCLEOTIDE SEQUENCE [LARGE SCALE GENOMIC DNA]</scope>
    <source>
        <strain evidence="1 2">441</strain>
    </source>
</reference>
<dbReference type="Proteomes" id="UP000054018">
    <property type="component" value="Unassembled WGS sequence"/>
</dbReference>
<dbReference type="HOGENOM" id="CLU_140541_1_0_1"/>
<dbReference type="AlphaFoldDB" id="A0A0D0AEN2"/>